<organism evidence="2 3">
    <name type="scientific">Micromonospora pisi</name>
    <dbReference type="NCBI Taxonomy" id="589240"/>
    <lineage>
        <taxon>Bacteria</taxon>
        <taxon>Bacillati</taxon>
        <taxon>Actinomycetota</taxon>
        <taxon>Actinomycetes</taxon>
        <taxon>Micromonosporales</taxon>
        <taxon>Micromonosporaceae</taxon>
        <taxon>Micromonospora</taxon>
    </lineage>
</organism>
<evidence type="ECO:0000313" key="3">
    <source>
        <dbReference type="Proteomes" id="UP000277671"/>
    </source>
</evidence>
<name>A0A495JUM5_9ACTN</name>
<accession>A0A495JUM5</accession>
<evidence type="ECO:0000313" key="2">
    <source>
        <dbReference type="EMBL" id="RKR92693.1"/>
    </source>
</evidence>
<sequence length="58" mass="6408">MSNSFADQHAAWQEQTAVARQTGTEADRAEAERLRQEVVASPAVQRARKATDARPVRS</sequence>
<feature type="region of interest" description="Disordered" evidence="1">
    <location>
        <begin position="1"/>
        <end position="58"/>
    </location>
</feature>
<dbReference type="AlphaFoldDB" id="A0A495JUM5"/>
<dbReference type="EMBL" id="RBKT01000001">
    <property type="protein sequence ID" value="RKR92693.1"/>
    <property type="molecule type" value="Genomic_DNA"/>
</dbReference>
<evidence type="ECO:0000256" key="1">
    <source>
        <dbReference type="SAM" id="MobiDB-lite"/>
    </source>
</evidence>
<keyword evidence="3" id="KW-1185">Reference proteome</keyword>
<comment type="caution">
    <text evidence="2">The sequence shown here is derived from an EMBL/GenBank/DDBJ whole genome shotgun (WGS) entry which is preliminary data.</text>
</comment>
<reference evidence="2 3" key="1">
    <citation type="submission" date="2018-10" db="EMBL/GenBank/DDBJ databases">
        <title>Sequencing the genomes of 1000 actinobacteria strains.</title>
        <authorList>
            <person name="Klenk H.-P."/>
        </authorList>
    </citation>
    <scope>NUCLEOTIDE SEQUENCE [LARGE SCALE GENOMIC DNA]</scope>
    <source>
        <strain evidence="2 3">DSM 45175</strain>
    </source>
</reference>
<dbReference type="RefSeq" id="WP_170208809.1">
    <property type="nucleotide sequence ID" value="NZ_RBKT01000001.1"/>
</dbReference>
<feature type="compositionally biased region" description="Basic and acidic residues" evidence="1">
    <location>
        <begin position="25"/>
        <end position="36"/>
    </location>
</feature>
<proteinExistence type="predicted"/>
<dbReference type="Proteomes" id="UP000277671">
    <property type="component" value="Unassembled WGS sequence"/>
</dbReference>
<feature type="compositionally biased region" description="Polar residues" evidence="1">
    <location>
        <begin position="13"/>
        <end position="24"/>
    </location>
</feature>
<feature type="compositionally biased region" description="Basic and acidic residues" evidence="1">
    <location>
        <begin position="49"/>
        <end position="58"/>
    </location>
</feature>
<gene>
    <name evidence="2" type="ORF">BDK92_7171</name>
</gene>
<protein>
    <submittedName>
        <fullName evidence="2">Uncharacterized protein</fullName>
    </submittedName>
</protein>